<comment type="similarity">
    <text evidence="2">Belongs to the CCN family.</text>
</comment>
<dbReference type="GO" id="GO:0008201">
    <property type="term" value="F:heparin binding"/>
    <property type="evidence" value="ECO:0007669"/>
    <property type="project" value="TreeGrafter"/>
</dbReference>
<dbReference type="InterPro" id="IPR001007">
    <property type="entry name" value="VWF_dom"/>
</dbReference>
<feature type="domain" description="IGFBP N-terminal" evidence="16">
    <location>
        <begin position="12"/>
        <end position="87"/>
    </location>
</feature>
<protein>
    <recommendedName>
        <fullName evidence="8">CCN family member 1</fullName>
    </recommendedName>
    <alternativeName>
        <fullName evidence="10">Cellular communication network factor 1</fullName>
    </alternativeName>
    <alternativeName>
        <fullName evidence="9">Protein CYR61</fullName>
    </alternativeName>
</protein>
<evidence type="ECO:0000256" key="13">
    <source>
        <dbReference type="SAM" id="SignalP"/>
    </source>
</evidence>
<dbReference type="KEGG" id="gat:120816371"/>
<dbReference type="Pfam" id="PF00219">
    <property type="entry name" value="IGFBP"/>
    <property type="match status" value="1"/>
</dbReference>
<evidence type="ECO:0000256" key="10">
    <source>
        <dbReference type="ARBA" id="ARBA00042351"/>
    </source>
</evidence>
<reference evidence="17" key="3">
    <citation type="submission" date="2025-09" db="UniProtKB">
        <authorList>
            <consortium name="Ensembl"/>
        </authorList>
    </citation>
    <scope>IDENTIFICATION</scope>
</reference>
<evidence type="ECO:0000256" key="3">
    <source>
        <dbReference type="ARBA" id="ARBA00022525"/>
    </source>
</evidence>
<feature type="domain" description="VWFC" evidence="15">
    <location>
        <begin position="91"/>
        <end position="160"/>
    </location>
</feature>
<evidence type="ECO:0000256" key="7">
    <source>
        <dbReference type="ARBA" id="ARBA00023183"/>
    </source>
</evidence>
<dbReference type="Gene3D" id="2.20.100.10">
    <property type="entry name" value="Thrombospondin type-1 (TSP1) repeat"/>
    <property type="match status" value="1"/>
</dbReference>
<dbReference type="eggNOG" id="ENOG502QQQQ">
    <property type="taxonomic scope" value="Eukaryota"/>
</dbReference>
<evidence type="ECO:0000313" key="18">
    <source>
        <dbReference type="Proteomes" id="UP000007635"/>
    </source>
</evidence>
<dbReference type="Pfam" id="PF19035">
    <property type="entry name" value="TSP1_CCN"/>
    <property type="match status" value="1"/>
</dbReference>
<feature type="region of interest" description="Disordered" evidence="12">
    <location>
        <begin position="170"/>
        <end position="190"/>
    </location>
</feature>
<dbReference type="InterPro" id="IPR009030">
    <property type="entry name" value="Growth_fac_rcpt_cys_sf"/>
</dbReference>
<dbReference type="GO" id="GO:0005178">
    <property type="term" value="F:integrin binding"/>
    <property type="evidence" value="ECO:0007669"/>
    <property type="project" value="TreeGrafter"/>
</dbReference>
<dbReference type="SMART" id="SM00209">
    <property type="entry name" value="TSP1"/>
    <property type="match status" value="1"/>
</dbReference>
<dbReference type="GeneID" id="120816371"/>
<evidence type="ECO:0000256" key="12">
    <source>
        <dbReference type="SAM" id="MobiDB-lite"/>
    </source>
</evidence>
<dbReference type="InterPro" id="IPR000867">
    <property type="entry name" value="IGFBP-like"/>
</dbReference>
<dbReference type="GO" id="GO:0045597">
    <property type="term" value="P:positive regulation of cell differentiation"/>
    <property type="evidence" value="ECO:0007669"/>
    <property type="project" value="TreeGrafter"/>
</dbReference>
<dbReference type="InParanoid" id="G3PYS5"/>
<dbReference type="RefSeq" id="XP_040027855.1">
    <property type="nucleotide sequence ID" value="XM_040171921.1"/>
</dbReference>
<evidence type="ECO:0000256" key="11">
    <source>
        <dbReference type="PROSITE-ProRule" id="PRU00039"/>
    </source>
</evidence>
<evidence type="ECO:0000259" key="15">
    <source>
        <dbReference type="PROSITE" id="PS50184"/>
    </source>
</evidence>
<dbReference type="GO" id="GO:0030335">
    <property type="term" value="P:positive regulation of cell migration"/>
    <property type="evidence" value="ECO:0007669"/>
    <property type="project" value="TreeGrafter"/>
</dbReference>
<evidence type="ECO:0000256" key="9">
    <source>
        <dbReference type="ARBA" id="ARBA00042204"/>
    </source>
</evidence>
<dbReference type="InterPro" id="IPR017891">
    <property type="entry name" value="Insulin_GF-bd_Cys-rich_CS"/>
</dbReference>
<dbReference type="PROSITE" id="PS50184">
    <property type="entry name" value="VWFC_2"/>
    <property type="match status" value="1"/>
</dbReference>
<comment type="caution">
    <text evidence="11">Lacks conserved residue(s) required for the propagation of feature annotation.</text>
</comment>
<dbReference type="SUPFAM" id="SSF57184">
    <property type="entry name" value="Growth factor receptor domain"/>
    <property type="match status" value="1"/>
</dbReference>
<feature type="domain" description="CTCK" evidence="14">
    <location>
        <begin position="258"/>
        <end position="332"/>
    </location>
</feature>
<dbReference type="Proteomes" id="UP000007635">
    <property type="component" value="Chromosome III"/>
</dbReference>
<dbReference type="InterPro" id="IPR036383">
    <property type="entry name" value="TSP1_rpt_sf"/>
</dbReference>
<organism evidence="17 18">
    <name type="scientific">Gasterosteus aculeatus aculeatus</name>
    <name type="common">three-spined stickleback</name>
    <dbReference type="NCBI Taxonomy" id="481459"/>
    <lineage>
        <taxon>Eukaryota</taxon>
        <taxon>Metazoa</taxon>
        <taxon>Chordata</taxon>
        <taxon>Craniata</taxon>
        <taxon>Vertebrata</taxon>
        <taxon>Euteleostomi</taxon>
        <taxon>Actinopterygii</taxon>
        <taxon>Neopterygii</taxon>
        <taxon>Teleostei</taxon>
        <taxon>Neoteleostei</taxon>
        <taxon>Acanthomorphata</taxon>
        <taxon>Eupercaria</taxon>
        <taxon>Perciformes</taxon>
        <taxon>Cottioidei</taxon>
        <taxon>Gasterosteales</taxon>
        <taxon>Gasterosteidae</taxon>
        <taxon>Gasterosteus</taxon>
    </lineage>
</organism>
<accession>G3PYS5</accession>
<dbReference type="Pfam" id="PF00007">
    <property type="entry name" value="Cys_knot"/>
    <property type="match status" value="1"/>
</dbReference>
<keyword evidence="4" id="KW-0597">Phosphoprotein</keyword>
<keyword evidence="7" id="KW-0340">Growth factor binding</keyword>
<proteinExistence type="inferred from homology"/>
<comment type="subcellular location">
    <subcellularLocation>
        <location evidence="1">Secreted</location>
    </subcellularLocation>
</comment>
<dbReference type="PROSITE" id="PS50092">
    <property type="entry name" value="TSP1"/>
    <property type="match status" value="1"/>
</dbReference>
<dbReference type="SMART" id="SM00041">
    <property type="entry name" value="CT"/>
    <property type="match status" value="1"/>
</dbReference>
<feature type="chain" id="PRO_5043994086" description="CCN family member 1" evidence="13">
    <location>
        <begin position="18"/>
        <end position="345"/>
    </location>
</feature>
<dbReference type="SMART" id="SM00121">
    <property type="entry name" value="IB"/>
    <property type="match status" value="1"/>
</dbReference>
<feature type="signal peptide" evidence="13">
    <location>
        <begin position="1"/>
        <end position="17"/>
    </location>
</feature>
<feature type="compositionally biased region" description="Basic and acidic residues" evidence="12">
    <location>
        <begin position="170"/>
        <end position="181"/>
    </location>
</feature>
<dbReference type="PROSITE" id="PS00222">
    <property type="entry name" value="IGFBP_N_1"/>
    <property type="match status" value="1"/>
</dbReference>
<dbReference type="AlphaFoldDB" id="G3PYS5"/>
<reference evidence="17 18" key="1">
    <citation type="journal article" date="2021" name="G3 (Bethesda)">
        <title>Improved contiguity of the threespine stickleback genome using long-read sequencing.</title>
        <authorList>
            <person name="Nath S."/>
            <person name="Shaw D.E."/>
            <person name="White M.A."/>
        </authorList>
    </citation>
    <scope>NUCLEOTIDE SEQUENCE [LARGE SCALE GENOMIC DNA]</scope>
    <source>
        <strain evidence="17 18">Lake Benthic</strain>
    </source>
</reference>
<keyword evidence="5 13" id="KW-0732">Signal</keyword>
<evidence type="ECO:0000313" key="17">
    <source>
        <dbReference type="Ensembl" id="ENSGACP00000022765.2"/>
    </source>
</evidence>
<dbReference type="InterPro" id="IPR006208">
    <property type="entry name" value="Glyco_hormone_CN"/>
</dbReference>
<evidence type="ECO:0000256" key="1">
    <source>
        <dbReference type="ARBA" id="ARBA00004613"/>
    </source>
</evidence>
<keyword evidence="3" id="KW-0964">Secreted</keyword>
<dbReference type="InterPro" id="IPR000884">
    <property type="entry name" value="TSP1_rpt"/>
</dbReference>
<dbReference type="InterPro" id="IPR050941">
    <property type="entry name" value="CCN"/>
</dbReference>
<dbReference type="SMART" id="SM00214">
    <property type="entry name" value="VWC"/>
    <property type="match status" value="1"/>
</dbReference>
<dbReference type="GO" id="GO:0019838">
    <property type="term" value="F:growth factor binding"/>
    <property type="evidence" value="ECO:0007669"/>
    <property type="project" value="UniProtKB-KW"/>
</dbReference>
<evidence type="ECO:0000256" key="5">
    <source>
        <dbReference type="ARBA" id="ARBA00022729"/>
    </source>
</evidence>
<evidence type="ECO:0000256" key="2">
    <source>
        <dbReference type="ARBA" id="ARBA00008125"/>
    </source>
</evidence>
<reference evidence="17" key="2">
    <citation type="submission" date="2025-08" db="UniProtKB">
        <authorList>
            <consortium name="Ensembl"/>
        </authorList>
    </citation>
    <scope>IDENTIFICATION</scope>
</reference>
<dbReference type="PROSITE" id="PS01185">
    <property type="entry name" value="CTCK_1"/>
    <property type="match status" value="1"/>
</dbReference>
<name>G3PYS5_GASAC</name>
<dbReference type="PROSITE" id="PS01225">
    <property type="entry name" value="CTCK_2"/>
    <property type="match status" value="1"/>
</dbReference>
<dbReference type="GO" id="GO:0007155">
    <property type="term" value="P:cell adhesion"/>
    <property type="evidence" value="ECO:0007669"/>
    <property type="project" value="TreeGrafter"/>
</dbReference>
<dbReference type="FunFam" id="2.10.70.10:FF:000015">
    <property type="entry name" value="CYR61 isoform 1"/>
    <property type="match status" value="1"/>
</dbReference>
<dbReference type="GO" id="GO:0031012">
    <property type="term" value="C:extracellular matrix"/>
    <property type="evidence" value="ECO:0007669"/>
    <property type="project" value="TreeGrafter"/>
</dbReference>
<dbReference type="PROSITE" id="PS51323">
    <property type="entry name" value="IGFBP_N_2"/>
    <property type="match status" value="1"/>
</dbReference>
<dbReference type="SUPFAM" id="SSF57603">
    <property type="entry name" value="FnI-like domain"/>
    <property type="match status" value="1"/>
</dbReference>
<evidence type="ECO:0000256" key="8">
    <source>
        <dbReference type="ARBA" id="ARBA00039941"/>
    </source>
</evidence>
<dbReference type="InterPro" id="IPR006207">
    <property type="entry name" value="Cys_knot_C"/>
</dbReference>
<dbReference type="InterPro" id="IPR043973">
    <property type="entry name" value="TSP1_CCN"/>
</dbReference>
<dbReference type="PANTHER" id="PTHR11348:SF18">
    <property type="entry name" value="CCN FAMILY MEMBER 1"/>
    <property type="match status" value="1"/>
</dbReference>
<sequence>MWKPFFIATLCISLVSAWCPKDCRCPPGTPRCAAGVRFTLDGCGCCRVCPRQLFEDCNKTLPCDRTKGLECNFGGRSGSAQGICRAKADGRTCEYSNGIHQNGEIFRPNCKHQCTCMDGAVGCVSLCPHQLRLPKLGCAEPERVKVRGRCCEQLAKTKCSAKTKHRKTAGRDKLSGDDLANRNELAPAGRGESNNFIGGVKCVSQTTAWSPCSKSCGTGVSTRTSNRNSQCQLVKETRICEVRPCKKNDSKLKKGPQCDQPEEASRPAKLSHAGCRSLIKFRLRYCGSGSDGRCCEPHRTQTLPVRFRCKRGEVLTRMVMVIQSCRCHRNCSGYGLYNDNNKADM</sequence>
<evidence type="ECO:0000259" key="14">
    <source>
        <dbReference type="PROSITE" id="PS01225"/>
    </source>
</evidence>
<evidence type="ECO:0000256" key="6">
    <source>
        <dbReference type="ARBA" id="ARBA00023157"/>
    </source>
</evidence>
<dbReference type="GO" id="GO:0005615">
    <property type="term" value="C:extracellular space"/>
    <property type="evidence" value="ECO:0007669"/>
    <property type="project" value="TreeGrafter"/>
</dbReference>
<dbReference type="Ensembl" id="ENSGACT00000022808.2">
    <property type="protein sequence ID" value="ENSGACP00000022765.2"/>
    <property type="gene ID" value="ENSGACG00000017235.2"/>
</dbReference>
<evidence type="ECO:0000259" key="16">
    <source>
        <dbReference type="PROSITE" id="PS51323"/>
    </source>
</evidence>
<dbReference type="PANTHER" id="PTHR11348">
    <property type="entry name" value="CONNECTIVE TISSUE GROWTH FACTOR-RELATED"/>
    <property type="match status" value="1"/>
</dbReference>
<evidence type="ECO:0000256" key="4">
    <source>
        <dbReference type="ARBA" id="ARBA00022553"/>
    </source>
</evidence>
<dbReference type="Pfam" id="PF00093">
    <property type="entry name" value="VWC"/>
    <property type="match status" value="1"/>
</dbReference>
<dbReference type="GO" id="GO:0007165">
    <property type="term" value="P:signal transduction"/>
    <property type="evidence" value="ECO:0007669"/>
    <property type="project" value="InterPro"/>
</dbReference>
<dbReference type="GO" id="GO:0051240">
    <property type="term" value="P:positive regulation of multicellular organismal process"/>
    <property type="evidence" value="ECO:0007669"/>
    <property type="project" value="UniProtKB-ARBA"/>
</dbReference>
<keyword evidence="18" id="KW-1185">Reference proteome</keyword>
<dbReference type="OMA" id="VVEIFCF"/>
<dbReference type="SUPFAM" id="SSF82895">
    <property type="entry name" value="TSP-1 type 1 repeat"/>
    <property type="match status" value="1"/>
</dbReference>
<keyword evidence="6" id="KW-1015">Disulfide bond</keyword>
<dbReference type="OrthoDB" id="365605at2759"/>
<dbReference type="GeneTree" id="ENSGT00940000155151"/>